<dbReference type="Gene3D" id="3.30.1370.50">
    <property type="entry name" value="R3H-like domain"/>
    <property type="match status" value="1"/>
</dbReference>
<dbReference type="Pfam" id="PF01424">
    <property type="entry name" value="R3H"/>
    <property type="match status" value="1"/>
</dbReference>
<dbReference type="SUPFAM" id="SSF82708">
    <property type="entry name" value="R3H domain"/>
    <property type="match status" value="1"/>
</dbReference>
<dbReference type="CDD" id="cd02414">
    <property type="entry name" value="KH-II_Jag"/>
    <property type="match status" value="1"/>
</dbReference>
<dbReference type="InterPro" id="IPR039247">
    <property type="entry name" value="KhpB"/>
</dbReference>
<dbReference type="PANTHER" id="PTHR35800:SF1">
    <property type="entry name" value="RNA-BINDING PROTEIN KHPB"/>
    <property type="match status" value="1"/>
</dbReference>
<dbReference type="STRING" id="1802521.A2893_00395"/>
<proteinExistence type="predicted"/>
<reference evidence="2 3" key="1">
    <citation type="journal article" date="2016" name="Nat. Commun.">
        <title>Thousands of microbial genomes shed light on interconnected biogeochemical processes in an aquifer system.</title>
        <authorList>
            <person name="Anantharaman K."/>
            <person name="Brown C.T."/>
            <person name="Hug L.A."/>
            <person name="Sharon I."/>
            <person name="Castelle C.J."/>
            <person name="Probst A.J."/>
            <person name="Thomas B.C."/>
            <person name="Singh A."/>
            <person name="Wilkins M.J."/>
            <person name="Karaoz U."/>
            <person name="Brodie E.L."/>
            <person name="Williams K.H."/>
            <person name="Hubbard S.S."/>
            <person name="Banfield J.F."/>
        </authorList>
    </citation>
    <scope>NUCLEOTIDE SEQUENCE [LARGE SCALE GENOMIC DNA]</scope>
</reference>
<comment type="caution">
    <text evidence="2">The sequence shown here is derived from an EMBL/GenBank/DDBJ whole genome shotgun (WGS) entry which is preliminary data.</text>
</comment>
<dbReference type="PANTHER" id="PTHR35800">
    <property type="entry name" value="PROTEIN JAG"/>
    <property type="match status" value="1"/>
</dbReference>
<dbReference type="InterPro" id="IPR001374">
    <property type="entry name" value="R3H_dom"/>
</dbReference>
<accession>A0A1F8BKT2</accession>
<gene>
    <name evidence="2" type="ORF">A2893_00395</name>
</gene>
<dbReference type="SMART" id="SM00393">
    <property type="entry name" value="R3H"/>
    <property type="match status" value="1"/>
</dbReference>
<feature type="domain" description="R3H" evidence="1">
    <location>
        <begin position="110"/>
        <end position="176"/>
    </location>
</feature>
<dbReference type="Gene3D" id="3.30.300.20">
    <property type="match status" value="1"/>
</dbReference>
<dbReference type="InterPro" id="IPR034079">
    <property type="entry name" value="R3H_KhpB"/>
</dbReference>
<name>A0A1F8BKT2_9BACT</name>
<dbReference type="EMBL" id="MGHH01000014">
    <property type="protein sequence ID" value="OGM63955.1"/>
    <property type="molecule type" value="Genomic_DNA"/>
</dbReference>
<protein>
    <recommendedName>
        <fullName evidence="1">R3H domain-containing protein</fullName>
    </recommendedName>
</protein>
<evidence type="ECO:0000313" key="2">
    <source>
        <dbReference type="EMBL" id="OGM63955.1"/>
    </source>
</evidence>
<dbReference type="GO" id="GO:0003723">
    <property type="term" value="F:RNA binding"/>
    <property type="evidence" value="ECO:0007669"/>
    <property type="project" value="InterPro"/>
</dbReference>
<dbReference type="InterPro" id="IPR036867">
    <property type="entry name" value="R3H_dom_sf"/>
</dbReference>
<evidence type="ECO:0000313" key="3">
    <source>
        <dbReference type="Proteomes" id="UP000176725"/>
    </source>
</evidence>
<organism evidence="2 3">
    <name type="scientific">Candidatus Woesebacteria bacterium RIFCSPLOWO2_01_FULL_39_25</name>
    <dbReference type="NCBI Taxonomy" id="1802521"/>
    <lineage>
        <taxon>Bacteria</taxon>
        <taxon>Candidatus Woeseibacteriota</taxon>
    </lineage>
</organism>
<dbReference type="InterPro" id="IPR038008">
    <property type="entry name" value="Jag_KH"/>
</dbReference>
<dbReference type="Pfam" id="PF13083">
    <property type="entry name" value="KH_KhpA-B"/>
    <property type="match status" value="1"/>
</dbReference>
<dbReference type="Proteomes" id="UP000176725">
    <property type="component" value="Unassembled WGS sequence"/>
</dbReference>
<evidence type="ECO:0000259" key="1">
    <source>
        <dbReference type="PROSITE" id="PS51061"/>
    </source>
</evidence>
<dbReference type="AlphaFoldDB" id="A0A1F8BKT2"/>
<dbReference type="CDD" id="cd02644">
    <property type="entry name" value="R3H_jag"/>
    <property type="match status" value="1"/>
</dbReference>
<sequence length="176" mass="19786">MTTRESTKGRSAFGGKKEKEESVGIDKTTVVKSIIDELLTLMGLKAQASVYEDTENEAIRIDIDAKDEAGLLIGNRGRTLQSIQSLIGIMARNKLNEWVRIIVNISDWREKEEERLKKLATQVAERAKDTGEPQHLYNLSSAQRRIIHLTLSEDSEINTESVGEGKDRYLIVSSKK</sequence>
<dbReference type="PROSITE" id="PS51061">
    <property type="entry name" value="R3H"/>
    <property type="match status" value="1"/>
</dbReference>
<dbReference type="InterPro" id="IPR015946">
    <property type="entry name" value="KH_dom-like_a/b"/>
</dbReference>